<evidence type="ECO:0000313" key="1">
    <source>
        <dbReference type="EMBL" id="MDR6241063.1"/>
    </source>
</evidence>
<proteinExistence type="predicted"/>
<keyword evidence="2" id="KW-1185">Reference proteome</keyword>
<dbReference type="PROSITE" id="PS51257">
    <property type="entry name" value="PROKAR_LIPOPROTEIN"/>
    <property type="match status" value="1"/>
</dbReference>
<dbReference type="Proteomes" id="UP001185092">
    <property type="component" value="Unassembled WGS sequence"/>
</dbReference>
<evidence type="ECO:0008006" key="3">
    <source>
        <dbReference type="Google" id="ProtNLM"/>
    </source>
</evidence>
<protein>
    <recommendedName>
        <fullName evidence="3">DUF1214 domain-containing protein</fullName>
    </recommendedName>
</protein>
<dbReference type="RefSeq" id="WP_309941564.1">
    <property type="nucleotide sequence ID" value="NZ_AP025305.1"/>
</dbReference>
<evidence type="ECO:0000313" key="2">
    <source>
        <dbReference type="Proteomes" id="UP001185092"/>
    </source>
</evidence>
<name>A0AAE4BUS0_9BACT</name>
<comment type="caution">
    <text evidence="1">The sequence shown here is derived from an EMBL/GenBank/DDBJ whole genome shotgun (WGS) entry which is preliminary data.</text>
</comment>
<reference evidence="1" key="1">
    <citation type="submission" date="2023-07" db="EMBL/GenBank/DDBJ databases">
        <title>Genomic Encyclopedia of Type Strains, Phase IV (KMG-IV): sequencing the most valuable type-strain genomes for metagenomic binning, comparative biology and taxonomic classification.</title>
        <authorList>
            <person name="Goeker M."/>
        </authorList>
    </citation>
    <scope>NUCLEOTIDE SEQUENCE</scope>
    <source>
        <strain evidence="1">DSM 26174</strain>
    </source>
</reference>
<gene>
    <name evidence="1" type="ORF">HNQ88_004139</name>
</gene>
<accession>A0AAE4BUS0</accession>
<sequence length="424" mass="48714">MKKYILIATALAGMMSCKGVKSSTETTELQMAWKEYNQAVQNAEEEFVNSKIFKLDSVHQAGAYELLSMLIAGNQDLIMTNPDFPNFRNMESPTRRIGIDNPDNYYRVANVWNPDGKHVYKITGNRGTTADFLVETFYGPDPKGAIAVLEDEQMNLDENGDFVIYLSKHRESHMQNWMELEQEDRILSLIVRSNHSEWDKERHGDVYIELEGTSGEPSPNTDMDMMAKKVRNAADIINRQGKFWPNFAWKMTLMPKNSLMKFKTTGEIGILSQKSSYGYWQLESDEALVVKLREVDAGYCGFQILNFWGSSPDWRNRQSSLSWGRDGKCQAFKSSDGYYYIVVSEKDPGIENWIDACGMKKGVMTLRIQSLRELGLDFKPETQVVKLSNLLEHLPEGTPKFSKDQRSEQLSSRQQHALDRYTYW</sequence>
<dbReference type="AlphaFoldDB" id="A0AAE4BUS0"/>
<dbReference type="EMBL" id="JAVDQD010000006">
    <property type="protein sequence ID" value="MDR6241063.1"/>
    <property type="molecule type" value="Genomic_DNA"/>
</dbReference>
<organism evidence="1 2">
    <name type="scientific">Aureibacter tunicatorum</name>
    <dbReference type="NCBI Taxonomy" id="866807"/>
    <lineage>
        <taxon>Bacteria</taxon>
        <taxon>Pseudomonadati</taxon>
        <taxon>Bacteroidota</taxon>
        <taxon>Cytophagia</taxon>
        <taxon>Cytophagales</taxon>
        <taxon>Persicobacteraceae</taxon>
        <taxon>Aureibacter</taxon>
    </lineage>
</organism>